<reference evidence="1 2" key="1">
    <citation type="submission" date="2013-12" db="EMBL/GenBank/DDBJ databases">
        <title>Genome and proteome characterization of Caldibacillus debilis GB1 derived from a cellulolytic aero-tolerant co-culture.</title>
        <authorList>
            <person name="Wushke S.T."/>
            <person name="Zhang X."/>
            <person name="Fristensky B."/>
            <person name="Wilkins J.A."/>
            <person name="Levin D.B."/>
            <person name="Sparling R."/>
        </authorList>
    </citation>
    <scope>NUCLEOTIDE SEQUENCE [LARGE SCALE GENOMIC DNA]</scope>
    <source>
        <strain evidence="1 2">GB1</strain>
    </source>
</reference>
<gene>
    <name evidence="1" type="ORF">Cdeb_01711</name>
</gene>
<name>A0A420VCX5_9BACI</name>
<organism evidence="1 2">
    <name type="scientific">Caldibacillus debilis GB1</name>
    <dbReference type="NCBI Taxonomy" id="1339248"/>
    <lineage>
        <taxon>Bacteria</taxon>
        <taxon>Bacillati</taxon>
        <taxon>Bacillota</taxon>
        <taxon>Bacilli</taxon>
        <taxon>Bacillales</taxon>
        <taxon>Bacillaceae</taxon>
        <taxon>Caldibacillus</taxon>
    </lineage>
</organism>
<dbReference type="Proteomes" id="UP000286235">
    <property type="component" value="Unassembled WGS sequence"/>
</dbReference>
<comment type="caution">
    <text evidence="1">The sequence shown here is derived from an EMBL/GenBank/DDBJ whole genome shotgun (WGS) entry which is preliminary data.</text>
</comment>
<accession>A0A420VCX5</accession>
<protein>
    <submittedName>
        <fullName evidence="1">Uncharacterized protein</fullName>
    </submittedName>
</protein>
<evidence type="ECO:0000313" key="1">
    <source>
        <dbReference type="EMBL" id="RKO61395.1"/>
    </source>
</evidence>
<keyword evidence="2" id="KW-1185">Reference proteome</keyword>
<proteinExistence type="predicted"/>
<dbReference type="AlphaFoldDB" id="A0A420VCX5"/>
<evidence type="ECO:0000313" key="2">
    <source>
        <dbReference type="Proteomes" id="UP000286235"/>
    </source>
</evidence>
<dbReference type="EMBL" id="AZRV01000045">
    <property type="protein sequence ID" value="RKO61395.1"/>
    <property type="molecule type" value="Genomic_DNA"/>
</dbReference>
<sequence length="175" mass="19007">MEIPGGVLLKANVSAVRRKGEFEKAWKGLRGKRRIAWHGPVWWRPAAGSGIVLNGPFCGKAAAGLQVLFAPPAACLPSAYTEKIPGTAGGGLPFFLRPKENTAASGHKPSGLRAHCLGLHPFPWAGKLQQKRKRPARSAERFFRNRTVPGSAADFYKASEMPRIRIPNSTQAMTR</sequence>